<evidence type="ECO:0000256" key="3">
    <source>
        <dbReference type="ARBA" id="ARBA00023125"/>
    </source>
</evidence>
<dbReference type="EMBL" id="JAGINW010000001">
    <property type="protein sequence ID" value="MBP2327265.1"/>
    <property type="molecule type" value="Genomic_DNA"/>
</dbReference>
<dbReference type="SUPFAM" id="SSF52540">
    <property type="entry name" value="P-loop containing nucleoside triphosphate hydrolases"/>
    <property type="match status" value="1"/>
</dbReference>
<accession>A0ABS4TS78</accession>
<dbReference type="InterPro" id="IPR027417">
    <property type="entry name" value="P-loop_NTPase"/>
</dbReference>
<protein>
    <submittedName>
        <fullName evidence="8">DNA-binding SARP family transcriptional activator</fullName>
    </submittedName>
</protein>
<dbReference type="InterPro" id="IPR016032">
    <property type="entry name" value="Sig_transdc_resp-reg_C-effctor"/>
</dbReference>
<dbReference type="InterPro" id="IPR011990">
    <property type="entry name" value="TPR-like_helical_dom_sf"/>
</dbReference>
<dbReference type="InterPro" id="IPR001867">
    <property type="entry name" value="OmpR/PhoB-type_DNA-bd"/>
</dbReference>
<dbReference type="Pfam" id="PF13191">
    <property type="entry name" value="AAA_16"/>
    <property type="match status" value="1"/>
</dbReference>
<evidence type="ECO:0000256" key="6">
    <source>
        <dbReference type="SAM" id="MobiDB-lite"/>
    </source>
</evidence>
<keyword evidence="2" id="KW-0805">Transcription regulation</keyword>
<dbReference type="SUPFAM" id="SSF46894">
    <property type="entry name" value="C-terminal effector domain of the bipartite response regulators"/>
    <property type="match status" value="1"/>
</dbReference>
<dbReference type="RefSeq" id="WP_209644237.1">
    <property type="nucleotide sequence ID" value="NZ_JAGINW010000001.1"/>
</dbReference>
<evidence type="ECO:0000259" key="7">
    <source>
        <dbReference type="PROSITE" id="PS51755"/>
    </source>
</evidence>
<dbReference type="InterPro" id="IPR036388">
    <property type="entry name" value="WH-like_DNA-bd_sf"/>
</dbReference>
<feature type="region of interest" description="Disordered" evidence="6">
    <location>
        <begin position="611"/>
        <end position="640"/>
    </location>
</feature>
<dbReference type="PROSITE" id="PS51755">
    <property type="entry name" value="OMPR_PHOB"/>
    <property type="match status" value="1"/>
</dbReference>
<name>A0ABS4TS78_9PSEU</name>
<comment type="caution">
    <text evidence="8">The sequence shown here is derived from an EMBL/GenBank/DDBJ whole genome shotgun (WGS) entry which is preliminary data.</text>
</comment>
<dbReference type="SMART" id="SM00862">
    <property type="entry name" value="Trans_reg_C"/>
    <property type="match status" value="1"/>
</dbReference>
<dbReference type="InterPro" id="IPR041664">
    <property type="entry name" value="AAA_16"/>
</dbReference>
<dbReference type="GO" id="GO:0003677">
    <property type="term" value="F:DNA binding"/>
    <property type="evidence" value="ECO:0007669"/>
    <property type="project" value="UniProtKB-KW"/>
</dbReference>
<dbReference type="Pfam" id="PF00486">
    <property type="entry name" value="Trans_reg_C"/>
    <property type="match status" value="1"/>
</dbReference>
<evidence type="ECO:0000256" key="4">
    <source>
        <dbReference type="ARBA" id="ARBA00023163"/>
    </source>
</evidence>
<evidence type="ECO:0000256" key="1">
    <source>
        <dbReference type="ARBA" id="ARBA00005820"/>
    </source>
</evidence>
<evidence type="ECO:0000313" key="9">
    <source>
        <dbReference type="Proteomes" id="UP001519332"/>
    </source>
</evidence>
<dbReference type="Pfam" id="PF03704">
    <property type="entry name" value="BTAD"/>
    <property type="match status" value="1"/>
</dbReference>
<dbReference type="InterPro" id="IPR005158">
    <property type="entry name" value="BTAD"/>
</dbReference>
<dbReference type="SUPFAM" id="SSF48452">
    <property type="entry name" value="TPR-like"/>
    <property type="match status" value="1"/>
</dbReference>
<keyword evidence="4" id="KW-0804">Transcription</keyword>
<dbReference type="PANTHER" id="PTHR35807">
    <property type="entry name" value="TRANSCRIPTIONAL REGULATOR REDD-RELATED"/>
    <property type="match status" value="1"/>
</dbReference>
<organism evidence="8 9">
    <name type="scientific">Kibdelosporangium banguiense</name>
    <dbReference type="NCBI Taxonomy" id="1365924"/>
    <lineage>
        <taxon>Bacteria</taxon>
        <taxon>Bacillati</taxon>
        <taxon>Actinomycetota</taxon>
        <taxon>Actinomycetes</taxon>
        <taxon>Pseudonocardiales</taxon>
        <taxon>Pseudonocardiaceae</taxon>
        <taxon>Kibdelosporangium</taxon>
    </lineage>
</organism>
<keyword evidence="9" id="KW-1185">Reference proteome</keyword>
<feature type="DNA-binding region" description="OmpR/PhoB-type" evidence="5">
    <location>
        <begin position="1"/>
        <end position="104"/>
    </location>
</feature>
<evidence type="ECO:0000256" key="2">
    <source>
        <dbReference type="ARBA" id="ARBA00023015"/>
    </source>
</evidence>
<evidence type="ECO:0000256" key="5">
    <source>
        <dbReference type="PROSITE-ProRule" id="PRU01091"/>
    </source>
</evidence>
<gene>
    <name evidence="8" type="ORF">JOF56_007650</name>
</gene>
<proteinExistence type="inferred from homology"/>
<dbReference type="CDD" id="cd15831">
    <property type="entry name" value="BTAD"/>
    <property type="match status" value="1"/>
</dbReference>
<dbReference type="PANTHER" id="PTHR35807:SF1">
    <property type="entry name" value="TRANSCRIPTIONAL REGULATOR REDD"/>
    <property type="match status" value="1"/>
</dbReference>
<feature type="domain" description="OmpR/PhoB-type" evidence="7">
    <location>
        <begin position="1"/>
        <end position="104"/>
    </location>
</feature>
<keyword evidence="3 5" id="KW-0238">DNA-binding</keyword>
<evidence type="ECO:0000313" key="8">
    <source>
        <dbReference type="EMBL" id="MBP2327265.1"/>
    </source>
</evidence>
<reference evidence="8 9" key="1">
    <citation type="submission" date="2021-03" db="EMBL/GenBank/DDBJ databases">
        <title>Sequencing the genomes of 1000 actinobacteria strains.</title>
        <authorList>
            <person name="Klenk H.-P."/>
        </authorList>
    </citation>
    <scope>NUCLEOTIDE SEQUENCE [LARGE SCALE GENOMIC DNA]</scope>
    <source>
        <strain evidence="8 9">DSM 46670</strain>
    </source>
</reference>
<dbReference type="Gene3D" id="1.25.40.10">
    <property type="entry name" value="Tetratricopeptide repeat domain"/>
    <property type="match status" value="1"/>
</dbReference>
<dbReference type="Gene3D" id="3.40.50.300">
    <property type="entry name" value="P-loop containing nucleotide triphosphate hydrolases"/>
    <property type="match status" value="1"/>
</dbReference>
<dbReference type="Gene3D" id="1.10.10.10">
    <property type="entry name" value="Winged helix-like DNA-binding domain superfamily/Winged helix DNA-binding domain"/>
    <property type="match status" value="1"/>
</dbReference>
<dbReference type="SMART" id="SM00382">
    <property type="entry name" value="AAA"/>
    <property type="match status" value="1"/>
</dbReference>
<dbReference type="InterPro" id="IPR003593">
    <property type="entry name" value="AAA+_ATPase"/>
</dbReference>
<dbReference type="InterPro" id="IPR051677">
    <property type="entry name" value="AfsR-DnrI-RedD_regulator"/>
</dbReference>
<dbReference type="PRINTS" id="PR00364">
    <property type="entry name" value="DISEASERSIST"/>
</dbReference>
<comment type="similarity">
    <text evidence="1">Belongs to the AfsR/DnrI/RedD regulatory family.</text>
</comment>
<sequence>MLEINVLGPLEVFRDGVLSNPSAPKLRTVLSLLAVQSHSVVRTDQIIEELWEDNPPTSVTTTLQTYIYQLRKLLKLTAGTEHRADRSSTVAALRTSPYGYVLSLPADQLDFLRFERLAARGRTELESGDVRAAARTLSAALRIWRGPALVDVSTGPALQAEILRLEEMHKNALEWRIETDLQLGRHHELLGELTRLVAQQPTHEGFQAKLMLALHRAGRRSEALNVYQRTRTALATELGLDPSSDLQRMHRAVLAADRSLDPPSPKLNVRTTAQCDMLRQLPPEGPTLVGRHSEVTAALDALAGGPRHAPQVVVVVGPPGSGKSALCTRVAHEASAGYPDGQLYASLLDADNNPVSPGDVLAEFLRSVGTPDQRIPASTAERSRMFWSWTADRRVLVMLDDVMSVSQLLPLVPSSGDCGLLVAGRRRLSAPTVTATVELSPLTVKQGIELLTDVLGEHRVSKDEDAVRELVRLCDGLPVALHAAATRLRGRPHWPLAKLARRIRAESVRPPAPTPDKLNLYASVERTYRLAPPAVRAAFRLLTTLDVGSISLARATQALGIPEQQAECLLDDLVEFRLVEVVTGDEGALNYRFLPSLRAVGRRLAADTDGIGDDPLPVPIPSQQPGGWSGLRAGHEPVSR</sequence>
<dbReference type="Proteomes" id="UP001519332">
    <property type="component" value="Unassembled WGS sequence"/>
</dbReference>
<dbReference type="SMART" id="SM01043">
    <property type="entry name" value="BTAD"/>
    <property type="match status" value="1"/>
</dbReference>